<evidence type="ECO:0000256" key="5">
    <source>
        <dbReference type="ARBA" id="ARBA00023098"/>
    </source>
</evidence>
<evidence type="ECO:0000256" key="9">
    <source>
        <dbReference type="ARBA" id="ARBA00066888"/>
    </source>
</evidence>
<dbReference type="GO" id="GO:0046474">
    <property type="term" value="P:glycerophospholipid biosynthetic process"/>
    <property type="evidence" value="ECO:0007669"/>
    <property type="project" value="UniProtKB-UniRule"/>
</dbReference>
<comment type="cofactor">
    <cofactor evidence="10">
        <name>Mg(2+)</name>
        <dbReference type="ChEBI" id="CHEBI:18420"/>
    </cofactor>
</comment>
<dbReference type="HAMAP" id="MF_00112">
    <property type="entry name" value="GGGP_HepGP_synthase"/>
    <property type="match status" value="1"/>
</dbReference>
<dbReference type="NCBIfam" id="TIGR01768">
    <property type="entry name" value="GGGP-family"/>
    <property type="match status" value="1"/>
</dbReference>
<keyword evidence="3 10" id="KW-0479">Metal-binding</keyword>
<comment type="subunit">
    <text evidence="10">Homodimer.</text>
</comment>
<evidence type="ECO:0000256" key="4">
    <source>
        <dbReference type="ARBA" id="ARBA00022842"/>
    </source>
</evidence>
<keyword evidence="6 10" id="KW-0594">Phospholipid biosynthesis</keyword>
<dbReference type="Gene3D" id="3.20.20.390">
    <property type="entry name" value="FMN-linked oxidoreductases"/>
    <property type="match status" value="1"/>
</dbReference>
<evidence type="ECO:0000256" key="3">
    <source>
        <dbReference type="ARBA" id="ARBA00022723"/>
    </source>
</evidence>
<comment type="pathway">
    <text evidence="10">Membrane lipid metabolism; glycerophospholipid metabolism.</text>
</comment>
<evidence type="ECO:0000256" key="1">
    <source>
        <dbReference type="ARBA" id="ARBA00022516"/>
    </source>
</evidence>
<dbReference type="OrthoDB" id="2381757at2"/>
<dbReference type="PANTHER" id="PTHR40029:SF2">
    <property type="entry name" value="HEPTAPRENYLGLYCERYL PHOSPHATE SYNTHASE"/>
    <property type="match status" value="1"/>
</dbReference>
<gene>
    <name evidence="10" type="primary">pcrB</name>
    <name evidence="11" type="ORF">D7Z54_07110</name>
</gene>
<reference evidence="11 12" key="1">
    <citation type="submission" date="2018-10" db="EMBL/GenBank/DDBJ databases">
        <title>Draft genome sequence of Bacillus salarius IM0101, isolated from a hypersaline soil in Inner Mongolia, China.</title>
        <authorList>
            <person name="Yamprayoonswat W."/>
            <person name="Boonvisut S."/>
            <person name="Jumpathong W."/>
            <person name="Sittihan S."/>
            <person name="Ruangsuj P."/>
            <person name="Wanthongcharoen S."/>
            <person name="Thongpramul N."/>
            <person name="Pimmason S."/>
            <person name="Yu B."/>
            <person name="Yasawong M."/>
        </authorList>
    </citation>
    <scope>NUCLEOTIDE SEQUENCE [LARGE SCALE GENOMIC DNA]</scope>
    <source>
        <strain evidence="11 12">IM0101</strain>
    </source>
</reference>
<feature type="binding site" evidence="10">
    <location>
        <begin position="209"/>
        <end position="210"/>
    </location>
    <ligand>
        <name>sn-glycerol 1-phosphate</name>
        <dbReference type="ChEBI" id="CHEBI:57685"/>
    </ligand>
</feature>
<comment type="caution">
    <text evidence="10">Lacks conserved residue(s) required for the propagation of feature annotation.</text>
</comment>
<comment type="similarity">
    <text evidence="10">Belongs to the GGGP/HepGP synthase family. Group I subfamily.</text>
</comment>
<evidence type="ECO:0000256" key="10">
    <source>
        <dbReference type="HAMAP-Rule" id="MF_00112"/>
    </source>
</evidence>
<dbReference type="InterPro" id="IPR038597">
    <property type="entry name" value="GGGP/HepGP_synthase_sf"/>
</dbReference>
<dbReference type="Proteomes" id="UP000275076">
    <property type="component" value="Unassembled WGS sequence"/>
</dbReference>
<dbReference type="Pfam" id="PF01884">
    <property type="entry name" value="PcrB"/>
    <property type="match status" value="1"/>
</dbReference>
<sequence>MLLYTEWEHAFKLDPAKDIDDDTLEKICDSGTDVIIIGGSDDVTLDNTLSLLSRVRRFSVACALEISTLESITPGFDYFLIPTVLNAGDSRWITGMHQQALKEYGTMMNWEEIITEGYCVLNEDAKVASLTDADTSFDVEDVKASALLSDRLFHLPVFYLEYSGTYGDPEIVKAAADTLDNARLFYGGGIRNAEQAAEMGEIADTVVVGNIVYDDLKAALSTVKAVKNSGKDKRNNV</sequence>
<comment type="function">
    <text evidence="10">Prenyltransferase that catalyzes in vivo the transfer of the heptaprenyl moiety of heptaprenyl pyrophosphate (HepPP; 35 carbon atoms) to the C3 hydroxyl of sn-glycerol-1-phosphate (G1P), producing heptaprenylglyceryl phosphate (HepGP). This reaction is an ether-bond-formation step in the biosynthesis of archaea-type G1P-based membrane lipids found in Bacillales.</text>
</comment>
<dbReference type="UniPathway" id="UPA00940"/>
<evidence type="ECO:0000256" key="2">
    <source>
        <dbReference type="ARBA" id="ARBA00022679"/>
    </source>
</evidence>
<dbReference type="RefSeq" id="WP_125555157.1">
    <property type="nucleotide sequence ID" value="NZ_RBVX01000005.1"/>
</dbReference>
<feature type="binding site" evidence="10">
    <location>
        <position position="12"/>
    </location>
    <ligand>
        <name>sn-glycerol 1-phosphate</name>
        <dbReference type="ChEBI" id="CHEBI:57685"/>
    </ligand>
</feature>
<name>A0A3R9QUR5_9BACI</name>
<evidence type="ECO:0000256" key="7">
    <source>
        <dbReference type="ARBA" id="ARBA00023264"/>
    </source>
</evidence>
<keyword evidence="2 10" id="KW-0808">Transferase</keyword>
<feature type="binding site" evidence="10">
    <location>
        <position position="189"/>
    </location>
    <ligand>
        <name>sn-glycerol 1-phosphate</name>
        <dbReference type="ChEBI" id="CHEBI:57685"/>
    </ligand>
</feature>
<dbReference type="InterPro" id="IPR008205">
    <property type="entry name" value="GGGP_HepGP_synthase"/>
</dbReference>
<keyword evidence="12" id="KW-1185">Reference proteome</keyword>
<proteinExistence type="inferred from homology"/>
<keyword evidence="7 10" id="KW-1208">Phospholipid metabolism</keyword>
<dbReference type="InterPro" id="IPR039074">
    <property type="entry name" value="GGGP/HepGP_synthase_I"/>
</dbReference>
<dbReference type="PANTHER" id="PTHR40029">
    <property type="match status" value="1"/>
</dbReference>
<dbReference type="GO" id="GO:0000287">
    <property type="term" value="F:magnesium ion binding"/>
    <property type="evidence" value="ECO:0007669"/>
    <property type="project" value="UniProtKB-UniRule"/>
</dbReference>
<accession>A0A3R9QUR5</accession>
<comment type="catalytic activity">
    <reaction evidence="8 10">
        <text>sn-glycerol 1-phosphate + all-trans-heptaprenyl diphosphate = 3-heptaprenyl-sn-glycero-1-phosphate + diphosphate</text>
        <dbReference type="Rhea" id="RHEA:33495"/>
        <dbReference type="ChEBI" id="CHEBI:33019"/>
        <dbReference type="ChEBI" id="CHEBI:57685"/>
        <dbReference type="ChEBI" id="CHEBI:58206"/>
        <dbReference type="ChEBI" id="CHEBI:64781"/>
        <dbReference type="EC" id="2.5.1.n9"/>
    </reaction>
</comment>
<keyword evidence="4 10" id="KW-0460">Magnesium</keyword>
<evidence type="ECO:0000313" key="11">
    <source>
        <dbReference type="EMBL" id="RSL33885.1"/>
    </source>
</evidence>
<dbReference type="GO" id="GO:0120536">
    <property type="term" value="F:heptaprenylglyceryl phosphate synthase activity"/>
    <property type="evidence" value="ECO:0007669"/>
    <property type="project" value="RHEA"/>
</dbReference>
<dbReference type="FunFam" id="3.20.20.390:FF:000001">
    <property type="entry name" value="Heptaprenylglyceryl phosphate synthase"/>
    <property type="match status" value="1"/>
</dbReference>
<dbReference type="NCBIfam" id="NF003197">
    <property type="entry name" value="PRK04169.1-1"/>
    <property type="match status" value="1"/>
</dbReference>
<keyword evidence="5 10" id="KW-0443">Lipid metabolism</keyword>
<feature type="binding site" evidence="10">
    <location>
        <begin position="159"/>
        <end position="164"/>
    </location>
    <ligand>
        <name>sn-glycerol 1-phosphate</name>
        <dbReference type="ChEBI" id="CHEBI:57685"/>
    </ligand>
</feature>
<dbReference type="EC" id="2.5.1.n9" evidence="9 10"/>
<dbReference type="EMBL" id="RBVX01000005">
    <property type="protein sequence ID" value="RSL33885.1"/>
    <property type="molecule type" value="Genomic_DNA"/>
</dbReference>
<dbReference type="AlphaFoldDB" id="A0A3R9QUR5"/>
<evidence type="ECO:0000313" key="12">
    <source>
        <dbReference type="Proteomes" id="UP000275076"/>
    </source>
</evidence>
<evidence type="ECO:0000256" key="6">
    <source>
        <dbReference type="ARBA" id="ARBA00023209"/>
    </source>
</evidence>
<dbReference type="CDD" id="cd02812">
    <property type="entry name" value="PcrB_like"/>
    <property type="match status" value="1"/>
</dbReference>
<evidence type="ECO:0000256" key="8">
    <source>
        <dbReference type="ARBA" id="ARBA00048318"/>
    </source>
</evidence>
<dbReference type="NCBIfam" id="NF003199">
    <property type="entry name" value="PRK04169.1-3"/>
    <property type="match status" value="1"/>
</dbReference>
<comment type="caution">
    <text evidence="11">The sequence shown here is derived from an EMBL/GenBank/DDBJ whole genome shotgun (WGS) entry which is preliminary data.</text>
</comment>
<feature type="binding site" evidence="10">
    <location>
        <position position="14"/>
    </location>
    <ligand>
        <name>Mg(2+)</name>
        <dbReference type="ChEBI" id="CHEBI:18420"/>
    </ligand>
</feature>
<feature type="binding site" evidence="10">
    <location>
        <position position="40"/>
    </location>
    <ligand>
        <name>Mg(2+)</name>
        <dbReference type="ChEBI" id="CHEBI:18420"/>
    </ligand>
</feature>
<protein>
    <recommendedName>
        <fullName evidence="9 10">Heptaprenylglyceryl phosphate synthase</fullName>
        <shortName evidence="10">HepGP synthase</shortName>
        <ecNumber evidence="9 10">2.5.1.n9</ecNumber>
    </recommendedName>
    <alternativeName>
        <fullName evidence="10">Glycerol-1-phosphate heptaprenyltransferase</fullName>
    </alternativeName>
</protein>
<organism evidence="11 12">
    <name type="scientific">Salibacterium salarium</name>
    <dbReference type="NCBI Taxonomy" id="284579"/>
    <lineage>
        <taxon>Bacteria</taxon>
        <taxon>Bacillati</taxon>
        <taxon>Bacillota</taxon>
        <taxon>Bacilli</taxon>
        <taxon>Bacillales</taxon>
        <taxon>Bacillaceae</taxon>
    </lineage>
</organism>
<keyword evidence="1 10" id="KW-0444">Lipid biosynthesis</keyword>
<dbReference type="SUPFAM" id="SSF51395">
    <property type="entry name" value="FMN-linked oxidoreductases"/>
    <property type="match status" value="1"/>
</dbReference>